<proteinExistence type="predicted"/>
<dbReference type="GO" id="GO:0000155">
    <property type="term" value="F:phosphorelay sensor kinase activity"/>
    <property type="evidence" value="ECO:0007669"/>
    <property type="project" value="InterPro"/>
</dbReference>
<feature type="transmembrane region" description="Helical" evidence="1">
    <location>
        <begin position="35"/>
        <end position="56"/>
    </location>
</feature>
<dbReference type="RefSeq" id="WP_216713799.1">
    <property type="nucleotide sequence ID" value="NZ_JACVEL010000003.1"/>
</dbReference>
<feature type="transmembrane region" description="Helical" evidence="1">
    <location>
        <begin position="123"/>
        <end position="144"/>
    </location>
</feature>
<keyword evidence="3" id="KW-0808">Transferase</keyword>
<feature type="transmembrane region" description="Helical" evidence="1">
    <location>
        <begin position="68"/>
        <end position="90"/>
    </location>
</feature>
<dbReference type="Proteomes" id="UP000652681">
    <property type="component" value="Unassembled WGS sequence"/>
</dbReference>
<dbReference type="Pfam" id="PF06580">
    <property type="entry name" value="His_kinase"/>
    <property type="match status" value="1"/>
</dbReference>
<reference evidence="3" key="1">
    <citation type="submission" date="2020-09" db="EMBL/GenBank/DDBJ databases">
        <title>Taishania pollutisoli gen. nov., sp. nov., Isolated from Tetrabromobisphenol A-Contaminated Soil.</title>
        <authorList>
            <person name="Chen Q."/>
        </authorList>
    </citation>
    <scope>NUCLEOTIDE SEQUENCE</scope>
    <source>
        <strain evidence="3">CZZ-1</strain>
    </source>
</reference>
<evidence type="ECO:0000313" key="3">
    <source>
        <dbReference type="EMBL" id="MBC9812100.1"/>
    </source>
</evidence>
<evidence type="ECO:0000313" key="4">
    <source>
        <dbReference type="Proteomes" id="UP000652681"/>
    </source>
</evidence>
<dbReference type="PANTHER" id="PTHR34220:SF7">
    <property type="entry name" value="SENSOR HISTIDINE KINASE YPDA"/>
    <property type="match status" value="1"/>
</dbReference>
<keyword evidence="4" id="KW-1185">Reference proteome</keyword>
<sequence>MKAISSYHLVRLFLNVLYLGLIFWAAITNNHGSEVAIGHVLLYNTLLFVPGWINNFGLLPRLRRNKKAGIYVGSIVVVFLISLLILGQYLHWLQIRYATQELTEFTPLGITSSAPSALTNYQYYFDALPAMIIILITLLVGYVIQEFLVKLKTEKYIQNEQAIAELNLLKSQISPHFLFNVLNSLYALSLSKSDKTPDVILQLSDILRYSLYEAQEREVPVPEEVAIIETYIAIEKIRIPDTTDISFRHSGIADAKMAPMLLLPLIENAFKHGVDSTIDHSYIHASLHKEENRLIFTCENTFKVAKTSKVGGIGIQNIRKRLELLYPSRHQLNIKQQEGIHQVTLLIEL</sequence>
<dbReference type="AlphaFoldDB" id="A0A8J6U245"/>
<evidence type="ECO:0000259" key="2">
    <source>
        <dbReference type="Pfam" id="PF06580"/>
    </source>
</evidence>
<dbReference type="InterPro" id="IPR010559">
    <property type="entry name" value="Sig_transdc_His_kin_internal"/>
</dbReference>
<keyword evidence="3" id="KW-0418">Kinase</keyword>
<dbReference type="InterPro" id="IPR050640">
    <property type="entry name" value="Bact_2-comp_sensor_kinase"/>
</dbReference>
<dbReference type="EMBL" id="JACVEL010000003">
    <property type="protein sequence ID" value="MBC9812100.1"/>
    <property type="molecule type" value="Genomic_DNA"/>
</dbReference>
<accession>A0A8J6U245</accession>
<organism evidence="3 4">
    <name type="scientific">Taishania pollutisoli</name>
    <dbReference type="NCBI Taxonomy" id="2766479"/>
    <lineage>
        <taxon>Bacteria</taxon>
        <taxon>Pseudomonadati</taxon>
        <taxon>Bacteroidota</taxon>
        <taxon>Flavobacteriia</taxon>
        <taxon>Flavobacteriales</taxon>
        <taxon>Crocinitomicaceae</taxon>
        <taxon>Taishania</taxon>
    </lineage>
</organism>
<comment type="caution">
    <text evidence="3">The sequence shown here is derived from an EMBL/GenBank/DDBJ whole genome shotgun (WGS) entry which is preliminary data.</text>
</comment>
<dbReference type="GO" id="GO:0016020">
    <property type="term" value="C:membrane"/>
    <property type="evidence" value="ECO:0007669"/>
    <property type="project" value="InterPro"/>
</dbReference>
<name>A0A8J6U245_9FLAO</name>
<keyword evidence="1" id="KW-0812">Transmembrane</keyword>
<dbReference type="Gene3D" id="3.30.565.10">
    <property type="entry name" value="Histidine kinase-like ATPase, C-terminal domain"/>
    <property type="match status" value="1"/>
</dbReference>
<evidence type="ECO:0000256" key="1">
    <source>
        <dbReference type="SAM" id="Phobius"/>
    </source>
</evidence>
<feature type="domain" description="Signal transduction histidine kinase internal region" evidence="2">
    <location>
        <begin position="164"/>
        <end position="241"/>
    </location>
</feature>
<feature type="transmembrane region" description="Helical" evidence="1">
    <location>
        <begin position="12"/>
        <end position="29"/>
    </location>
</feature>
<gene>
    <name evidence="3" type="ORF">H9Y05_06360</name>
</gene>
<dbReference type="InterPro" id="IPR036890">
    <property type="entry name" value="HATPase_C_sf"/>
</dbReference>
<protein>
    <submittedName>
        <fullName evidence="3">Histidine kinase</fullName>
    </submittedName>
</protein>
<keyword evidence="1" id="KW-0472">Membrane</keyword>
<dbReference type="PANTHER" id="PTHR34220">
    <property type="entry name" value="SENSOR HISTIDINE KINASE YPDA"/>
    <property type="match status" value="1"/>
</dbReference>
<keyword evidence="1" id="KW-1133">Transmembrane helix</keyword>